<reference evidence="7 8" key="1">
    <citation type="submission" date="2018-03" db="EMBL/GenBank/DDBJ databases">
        <title>Diversity of phytobeneficial traits revealed by whole-genome analysis of worldwide-isolated phenazine-producing Pseudomonas spp.</title>
        <authorList>
            <person name="Biessy A."/>
            <person name="Novinscak A."/>
            <person name="Blom J."/>
            <person name="Leger G."/>
            <person name="Thomashow L.S."/>
            <person name="Cazorla F.M."/>
            <person name="Josic D."/>
            <person name="Filion M."/>
        </authorList>
    </citation>
    <scope>NUCLEOTIDE SEQUENCE [LARGE SCALE GENOMIC DNA]</scope>
    <source>
        <strain evidence="7 8">B25</strain>
    </source>
</reference>
<dbReference type="Pfam" id="PF06629">
    <property type="entry name" value="MipA"/>
    <property type="match status" value="1"/>
</dbReference>
<feature type="signal peptide" evidence="6">
    <location>
        <begin position="1"/>
        <end position="33"/>
    </location>
</feature>
<gene>
    <name evidence="7" type="ORF">C4K04_2907</name>
</gene>
<evidence type="ECO:0000256" key="6">
    <source>
        <dbReference type="SAM" id="SignalP"/>
    </source>
</evidence>
<dbReference type="InterPro" id="IPR010583">
    <property type="entry name" value="MipA"/>
</dbReference>
<evidence type="ECO:0000313" key="7">
    <source>
        <dbReference type="EMBL" id="AZE48579.1"/>
    </source>
</evidence>
<dbReference type="RefSeq" id="WP_124320507.1">
    <property type="nucleotide sequence ID" value="NZ_CP027753.1"/>
</dbReference>
<evidence type="ECO:0000256" key="5">
    <source>
        <dbReference type="ARBA" id="ARBA00023237"/>
    </source>
</evidence>
<dbReference type="PANTHER" id="PTHR38776:SF1">
    <property type="entry name" value="MLTA-INTERACTING PROTEIN-RELATED"/>
    <property type="match status" value="1"/>
</dbReference>
<comment type="similarity">
    <text evidence="2">Belongs to the MipA/OmpV family.</text>
</comment>
<evidence type="ECO:0000256" key="2">
    <source>
        <dbReference type="ARBA" id="ARBA00005722"/>
    </source>
</evidence>
<comment type="subcellular location">
    <subcellularLocation>
        <location evidence="1">Cell outer membrane</location>
    </subcellularLocation>
</comment>
<dbReference type="AlphaFoldDB" id="A0A3G7TQM5"/>
<dbReference type="Proteomes" id="UP000268048">
    <property type="component" value="Chromosome"/>
</dbReference>
<feature type="chain" id="PRO_5018244131" evidence="6">
    <location>
        <begin position="34"/>
        <end position="271"/>
    </location>
</feature>
<dbReference type="PANTHER" id="PTHR38776">
    <property type="entry name" value="MLTA-INTERACTING PROTEIN-RELATED"/>
    <property type="match status" value="1"/>
</dbReference>
<keyword evidence="4" id="KW-0472">Membrane</keyword>
<dbReference type="GO" id="GO:0009279">
    <property type="term" value="C:cell outer membrane"/>
    <property type="evidence" value="ECO:0007669"/>
    <property type="project" value="UniProtKB-SubCell"/>
</dbReference>
<evidence type="ECO:0000256" key="3">
    <source>
        <dbReference type="ARBA" id="ARBA00022729"/>
    </source>
</evidence>
<keyword evidence="5" id="KW-0998">Cell outer membrane</keyword>
<sequence length="271" mass="29258">MKTSIRPKTLCLSLAALPLASLCLLTSSGPLYAADWQYQLQAGVASLPRYSGSDERTVAPILGGAIVSPYGVFLNTEQGLGWGHEWGDLAFSTWVGPSETRKDRKSGYKGSDHLAGMGSIKSRTQFGAHLGYTLGAVELGATLQHALKKNDDPDTGSAYNHLQLSIGSTLYEGRYGRLEGSLNSQFGDGDYLRTWYGVSAAQAGRTRFAAYRPKGGFLSRGGDLTWTVPVSEQMNVSTVLTLQYLGREAADSPIVERRLQTSLATTLEYSF</sequence>
<evidence type="ECO:0000256" key="1">
    <source>
        <dbReference type="ARBA" id="ARBA00004442"/>
    </source>
</evidence>
<evidence type="ECO:0000256" key="4">
    <source>
        <dbReference type="ARBA" id="ARBA00023136"/>
    </source>
</evidence>
<accession>A0A3G7TQM5</accession>
<proteinExistence type="inferred from homology"/>
<keyword evidence="3 6" id="KW-0732">Signal</keyword>
<dbReference type="EMBL" id="CP027753">
    <property type="protein sequence ID" value="AZE48579.1"/>
    <property type="molecule type" value="Genomic_DNA"/>
</dbReference>
<name>A0A3G7TQM5_9PSED</name>
<evidence type="ECO:0000313" key="8">
    <source>
        <dbReference type="Proteomes" id="UP000268048"/>
    </source>
</evidence>
<organism evidence="7 8">
    <name type="scientific">Pseudomonas chlororaphis</name>
    <dbReference type="NCBI Taxonomy" id="587753"/>
    <lineage>
        <taxon>Bacteria</taxon>
        <taxon>Pseudomonadati</taxon>
        <taxon>Pseudomonadota</taxon>
        <taxon>Gammaproteobacteria</taxon>
        <taxon>Pseudomonadales</taxon>
        <taxon>Pseudomonadaceae</taxon>
        <taxon>Pseudomonas</taxon>
    </lineage>
</organism>
<protein>
    <submittedName>
        <fullName evidence="7">Outer membrane protein V</fullName>
    </submittedName>
</protein>